<dbReference type="AlphaFoldDB" id="A0A6A5YXR3"/>
<reference evidence="1" key="1">
    <citation type="journal article" date="2020" name="Stud. Mycol.">
        <title>101 Dothideomycetes genomes: a test case for predicting lifestyles and emergence of pathogens.</title>
        <authorList>
            <person name="Haridas S."/>
            <person name="Albert R."/>
            <person name="Binder M."/>
            <person name="Bloem J."/>
            <person name="Labutti K."/>
            <person name="Salamov A."/>
            <person name="Andreopoulos B."/>
            <person name="Baker S."/>
            <person name="Barry K."/>
            <person name="Bills G."/>
            <person name="Bluhm B."/>
            <person name="Cannon C."/>
            <person name="Castanera R."/>
            <person name="Culley D."/>
            <person name="Daum C."/>
            <person name="Ezra D."/>
            <person name="Gonzalez J."/>
            <person name="Henrissat B."/>
            <person name="Kuo A."/>
            <person name="Liang C."/>
            <person name="Lipzen A."/>
            <person name="Lutzoni F."/>
            <person name="Magnuson J."/>
            <person name="Mondo S."/>
            <person name="Nolan M."/>
            <person name="Ohm R."/>
            <person name="Pangilinan J."/>
            <person name="Park H.-J."/>
            <person name="Ramirez L."/>
            <person name="Alfaro M."/>
            <person name="Sun H."/>
            <person name="Tritt A."/>
            <person name="Yoshinaga Y."/>
            <person name="Zwiers L.-H."/>
            <person name="Turgeon B."/>
            <person name="Goodwin S."/>
            <person name="Spatafora J."/>
            <person name="Crous P."/>
            <person name="Grigoriev I."/>
        </authorList>
    </citation>
    <scope>NUCLEOTIDE SEQUENCE</scope>
    <source>
        <strain evidence="1">CBS 627.86</strain>
    </source>
</reference>
<organism evidence="1 2">
    <name type="scientific">Lophiotrema nucula</name>
    <dbReference type="NCBI Taxonomy" id="690887"/>
    <lineage>
        <taxon>Eukaryota</taxon>
        <taxon>Fungi</taxon>
        <taxon>Dikarya</taxon>
        <taxon>Ascomycota</taxon>
        <taxon>Pezizomycotina</taxon>
        <taxon>Dothideomycetes</taxon>
        <taxon>Pleosporomycetidae</taxon>
        <taxon>Pleosporales</taxon>
        <taxon>Lophiotremataceae</taxon>
        <taxon>Lophiotrema</taxon>
    </lineage>
</organism>
<evidence type="ECO:0000313" key="1">
    <source>
        <dbReference type="EMBL" id="KAF2111623.1"/>
    </source>
</evidence>
<dbReference type="OrthoDB" id="3783470at2759"/>
<evidence type="ECO:0000313" key="2">
    <source>
        <dbReference type="Proteomes" id="UP000799770"/>
    </source>
</evidence>
<accession>A0A6A5YXR3</accession>
<proteinExistence type="predicted"/>
<dbReference type="EMBL" id="ML977333">
    <property type="protein sequence ID" value="KAF2111623.1"/>
    <property type="molecule type" value="Genomic_DNA"/>
</dbReference>
<name>A0A6A5YXR3_9PLEO</name>
<keyword evidence="2" id="KW-1185">Reference proteome</keyword>
<sequence length="150" mass="16819">MASSIPVVNADVGCPDPTRSITGTWVLSDDLEPRVDELKSQDPSRITSQCFQLLGAEWDDEWNVGLHPLTTHFFEDPVKTTRTRISYGEEHRGAWGMAQGQKAEADALKTAKPDWEWSRCCEAAGGVWVAYYFYLYLDNVWEVPSDTSGS</sequence>
<protein>
    <submittedName>
        <fullName evidence="1">Uncharacterized protein</fullName>
    </submittedName>
</protein>
<dbReference type="Proteomes" id="UP000799770">
    <property type="component" value="Unassembled WGS sequence"/>
</dbReference>
<gene>
    <name evidence="1" type="ORF">BDV96DRAFT_602686</name>
</gene>